<dbReference type="EMBL" id="CAJOAZ010000002">
    <property type="protein sequence ID" value="CAF3480367.1"/>
    <property type="molecule type" value="Genomic_DNA"/>
</dbReference>
<dbReference type="Proteomes" id="UP000663845">
    <property type="component" value="Unassembled WGS sequence"/>
</dbReference>
<evidence type="ECO:0000313" key="2">
    <source>
        <dbReference type="EMBL" id="CAF3480367.1"/>
    </source>
</evidence>
<evidence type="ECO:0000313" key="3">
    <source>
        <dbReference type="Proteomes" id="UP000663845"/>
    </source>
</evidence>
<reference evidence="1" key="1">
    <citation type="submission" date="2021-02" db="EMBL/GenBank/DDBJ databases">
        <authorList>
            <person name="Nowell W R."/>
        </authorList>
    </citation>
    <scope>NUCLEOTIDE SEQUENCE</scope>
</reference>
<sequence>MATKKMKCSEERNHALWTLGSTNNGAHKGLLVCKNESATEYEDMKKHLQSTPGQGIPGILTQMRLDTRVWEYKLPHGKRVLYIVDVDNRKVLIGYAGQHLNKRCTDEKICQLGKKY</sequence>
<organism evidence="1 3">
    <name type="scientific">Adineta steineri</name>
    <dbReference type="NCBI Taxonomy" id="433720"/>
    <lineage>
        <taxon>Eukaryota</taxon>
        <taxon>Metazoa</taxon>
        <taxon>Spiralia</taxon>
        <taxon>Gnathifera</taxon>
        <taxon>Rotifera</taxon>
        <taxon>Eurotatoria</taxon>
        <taxon>Bdelloidea</taxon>
        <taxon>Adinetida</taxon>
        <taxon>Adinetidae</taxon>
        <taxon>Adineta</taxon>
    </lineage>
</organism>
<dbReference type="Proteomes" id="UP000663844">
    <property type="component" value="Unassembled WGS sequence"/>
</dbReference>
<comment type="caution">
    <text evidence="1">The sequence shown here is derived from an EMBL/GenBank/DDBJ whole genome shotgun (WGS) entry which is preliminary data.</text>
</comment>
<gene>
    <name evidence="1" type="ORF">JYZ213_LOCUS9829</name>
    <name evidence="2" type="ORF">OXD698_LOCUS93</name>
</gene>
<name>A0A813YQI5_9BILA</name>
<dbReference type="AlphaFoldDB" id="A0A813YQI5"/>
<proteinExistence type="predicted"/>
<dbReference type="EMBL" id="CAJNOG010000070">
    <property type="protein sequence ID" value="CAF0887399.1"/>
    <property type="molecule type" value="Genomic_DNA"/>
</dbReference>
<protein>
    <submittedName>
        <fullName evidence="1">Uncharacterized protein</fullName>
    </submittedName>
</protein>
<evidence type="ECO:0000313" key="1">
    <source>
        <dbReference type="EMBL" id="CAF0887399.1"/>
    </source>
</evidence>
<accession>A0A813YQI5</accession>